<dbReference type="PANTHER" id="PTHR23140:SF4">
    <property type="entry name" value="PROTEIN CBR-NRD-1"/>
    <property type="match status" value="1"/>
</dbReference>
<dbReference type="EMBL" id="GBRD01017886">
    <property type="protein sequence ID" value="JAG47941.1"/>
    <property type="molecule type" value="Transcribed_RNA"/>
</dbReference>
<dbReference type="CDD" id="cd16983">
    <property type="entry name" value="CID_SCAF8_like"/>
    <property type="match status" value="1"/>
</dbReference>
<dbReference type="SUPFAM" id="SSF54928">
    <property type="entry name" value="RNA-binding domain, RBD"/>
    <property type="match status" value="1"/>
</dbReference>
<feature type="compositionally biased region" description="Pro residues" evidence="3">
    <location>
        <begin position="1025"/>
        <end position="1055"/>
    </location>
</feature>
<dbReference type="InterPro" id="IPR012677">
    <property type="entry name" value="Nucleotide-bd_a/b_plait_sf"/>
</dbReference>
<evidence type="ECO:0000256" key="1">
    <source>
        <dbReference type="ARBA" id="ARBA00022884"/>
    </source>
</evidence>
<dbReference type="GO" id="GO:0005634">
    <property type="term" value="C:nucleus"/>
    <property type="evidence" value="ECO:0007669"/>
    <property type="project" value="TreeGrafter"/>
</dbReference>
<feature type="domain" description="RRM" evidence="4">
    <location>
        <begin position="507"/>
        <end position="579"/>
    </location>
</feature>
<sequence>MDAVKAFNGELSSLYEQRPPISKAKMTSITRTAIKAIKFYKHVVQSVEKFIQKCKPEYKVPGLYVIDSIVRQSRHQFTPEKDVFAPRFARNIQTTFLHLFSCASEDKGKIVRVLNLWQKNNVFTPEVIQPLLDMASLANKNELVTPSNGVQAKTPPLTGQQRTTSKPSPVKDPAWLTGDLGGNVVTSTPQPKPVASTGLDPNIVHQLQNLQTLLLENKLDFSSLTAKKEEPVKFDKKLLDFDYEDEDDEPSPQQVPPPTQAQPSLPTLDSLQQILSNPEVLRQLQNLQQQMSTRQQQAEMEEKMRKLQEMRHQEEEFDKHLAQTLPNLPFASECDFKPSSTTSQNKDQDPVMIPPPTNSAPVFSTGQQNLPFRPLEPTEQGDYDERRAIRPPSTVDNTSSGQGGVGGGADCEVIDLVSGDSTGRGSRSPGGSRSRKRDKDRDRDSSPRRGRRSRSRSRSRRSRRSRSRDRDRERSERDREADRERDRERKRRGLPPLKKEHLAVCSTTLWIGHLSKLIQQEELSDTFGEYGEIEKIILIHPRGCAFICMNRRQDAAKALNHLKHYKLGGRNLTLAWAPGKGLKDKEWKEYWQVENGVSYIPWDKLSENTDFARLEEGGVIDEETLPEWLKDYKNMGPKLSVDYDAQNQESEAGDGGDENDMIQQPPPPLPSSATDLPAPPTTMPGFIPLPDPPMGPPPNTQMQGAPPMPPPPMGLLPPPFGMPPNVGLLGPMGPMGPLGMGNVPLGVPPPMMMPPAGMRLGPPFNQVGLMGEKGKGPQMPGGGDFSQMIHPFGLPLPTMPPGLPPMATNTAGQNKGPSEMEVDELEDTHIETKENIPGMNMVGGFSHPPPGMPFMQPPPPFGPGTGNNAGPPSNGVKPEDERSQSKERSPDRRSNDPRDSSRRRDRDADDRERNRDRDRDRDRERDRDRDRDRKKDEDRDSKRRRRDSPSRGRDGREGRDGRDRDERRGPPGERRENWRERGGKGSGPNESNKWERDDDRRDKRNSSPFGHRDGPQFPHDGPPSDQQPPAPRSERPPLLPRPDGPPMFPIRPPGPQEFGGRGPGFGPSGQDREEEREFRGPGGPPGDFRGPGGGPPPGEFRGPGGPPPGFHGPPQDFHEGPDFHERRPEFHEGHPEFHEGRPEFHEGRPEFHGRGGPEFHRGGPPGPDFQGRGGFFGPRGPRGMGSRGPLLRSPNGPPMFGPRGPGPMGMRGPPHGPPGGPMEGPNFMGPPPSHGGPQLRGFQGMRLRGSRFPLLQTPPGGRQWDEFPRQPGPPPMDEMTRPPRPPREERKSRWGNSDDREDDGTRDMGDMADNMEDMANDMGDMADTMGDMADDIPVKEGTSIENPYTKETGDKEEKPLSALLEENFKPTEKDKSPEDKPLSAILEEKFKPTKEPVNEEKPLSAILEEKFKPTEESKPVNEDKPLSAMLEEKLDVPQDSKPLSEILEHAIPEKKDDKPLSAILEESSGGSKRSGGNFDMFDASPEPEVKAREEPVPQQEFNEPVASFMDDLPPPKDEMPPQVHVEDLPSHREEIPPHREEIPPHREDMPPHEDAPVKPVVPDESPFDSSEAPRAPSSPNAEPAIKVNPDPPEQSEPSPPQDTE</sequence>
<evidence type="ECO:0000256" key="3">
    <source>
        <dbReference type="SAM" id="MobiDB-lite"/>
    </source>
</evidence>
<feature type="compositionally biased region" description="Basic and acidic residues" evidence="3">
    <location>
        <begin position="1366"/>
        <end position="1427"/>
    </location>
</feature>
<feature type="compositionally biased region" description="Polar residues" evidence="3">
    <location>
        <begin position="146"/>
        <end position="167"/>
    </location>
</feature>
<accession>A0A0K8S3T0</accession>
<dbReference type="Gene3D" id="1.25.40.90">
    <property type="match status" value="1"/>
</dbReference>
<feature type="compositionally biased region" description="Gly residues" evidence="3">
    <location>
        <begin position="1057"/>
        <end position="1067"/>
    </location>
</feature>
<protein>
    <recommendedName>
        <fullName evidence="7">Protein SCAF8</fullName>
    </recommendedName>
</protein>
<feature type="compositionally biased region" description="Basic and acidic residues" evidence="3">
    <location>
        <begin position="1070"/>
        <end position="1079"/>
    </location>
</feature>
<reference evidence="6" key="1">
    <citation type="submission" date="2014-09" db="EMBL/GenBank/DDBJ databases">
        <authorList>
            <person name="Magalhaes I.L.F."/>
            <person name="Oliveira U."/>
            <person name="Santos F.R."/>
            <person name="Vidigal T.H.D.A."/>
            <person name="Brescovit A.D."/>
            <person name="Santos A.J."/>
        </authorList>
    </citation>
    <scope>NUCLEOTIDE SEQUENCE</scope>
</reference>
<feature type="domain" description="CID" evidence="5">
    <location>
        <begin position="1"/>
        <end position="139"/>
    </location>
</feature>
<dbReference type="InterPro" id="IPR008942">
    <property type="entry name" value="ENTH_VHS"/>
</dbReference>
<dbReference type="Pfam" id="PF00076">
    <property type="entry name" value="RRM_1"/>
    <property type="match status" value="1"/>
</dbReference>
<dbReference type="GO" id="GO:0003723">
    <property type="term" value="F:RNA binding"/>
    <property type="evidence" value="ECO:0007669"/>
    <property type="project" value="UniProtKB-UniRule"/>
</dbReference>
<feature type="compositionally biased region" description="Basic and acidic residues" evidence="3">
    <location>
        <begin position="437"/>
        <end position="447"/>
    </location>
</feature>
<dbReference type="CDD" id="cd12227">
    <property type="entry name" value="RRM_SCAF4_SCAF8"/>
    <property type="match status" value="1"/>
</dbReference>
<dbReference type="InterPro" id="IPR035979">
    <property type="entry name" value="RBD_domain_sf"/>
</dbReference>
<feature type="region of interest" description="Disordered" evidence="3">
    <location>
        <begin position="1449"/>
        <end position="1604"/>
    </location>
</feature>
<feature type="compositionally biased region" description="Basic and acidic residues" evidence="3">
    <location>
        <begin position="1116"/>
        <end position="1161"/>
    </location>
</feature>
<dbReference type="PANTHER" id="PTHR23140">
    <property type="entry name" value="RNA PROCESSING PROTEIN LD23810P"/>
    <property type="match status" value="1"/>
</dbReference>
<evidence type="ECO:0008006" key="7">
    <source>
        <dbReference type="Google" id="ProtNLM"/>
    </source>
</evidence>
<organism evidence="6">
    <name type="scientific">Lygus hesperus</name>
    <name type="common">Western plant bug</name>
    <dbReference type="NCBI Taxonomy" id="30085"/>
    <lineage>
        <taxon>Eukaryota</taxon>
        <taxon>Metazoa</taxon>
        <taxon>Ecdysozoa</taxon>
        <taxon>Arthropoda</taxon>
        <taxon>Hexapoda</taxon>
        <taxon>Insecta</taxon>
        <taxon>Pterygota</taxon>
        <taxon>Neoptera</taxon>
        <taxon>Paraneoptera</taxon>
        <taxon>Hemiptera</taxon>
        <taxon>Heteroptera</taxon>
        <taxon>Panheteroptera</taxon>
        <taxon>Cimicomorpha</taxon>
        <taxon>Miridae</taxon>
        <taxon>Mirini</taxon>
        <taxon>Lygus</taxon>
    </lineage>
</organism>
<feature type="compositionally biased region" description="Polar residues" evidence="3">
    <location>
        <begin position="288"/>
        <end position="298"/>
    </location>
</feature>
<feature type="compositionally biased region" description="Pro residues" evidence="3">
    <location>
        <begin position="1589"/>
        <end position="1604"/>
    </location>
</feature>
<feature type="compositionally biased region" description="Basic and acidic residues" evidence="3">
    <location>
        <begin position="877"/>
        <end position="983"/>
    </location>
</feature>
<feature type="compositionally biased region" description="Low complexity" evidence="3">
    <location>
        <begin position="1467"/>
        <end position="1476"/>
    </location>
</feature>
<feature type="compositionally biased region" description="Acidic residues" evidence="3">
    <location>
        <begin position="651"/>
        <end position="660"/>
    </location>
</feature>
<feature type="region of interest" description="Disordered" evidence="3">
    <location>
        <begin position="146"/>
        <end position="172"/>
    </location>
</feature>
<feature type="compositionally biased region" description="Low complexity" evidence="3">
    <location>
        <begin position="418"/>
        <end position="432"/>
    </location>
</feature>
<feature type="compositionally biased region" description="Polar residues" evidence="3">
    <location>
        <begin position="359"/>
        <end position="370"/>
    </location>
</feature>
<feature type="compositionally biased region" description="Basic and acidic residues" evidence="3">
    <location>
        <begin position="1278"/>
        <end position="1309"/>
    </location>
</feature>
<feature type="compositionally biased region" description="Basic and acidic residues" evidence="3">
    <location>
        <begin position="300"/>
        <end position="316"/>
    </location>
</feature>
<dbReference type="Pfam" id="PF04818">
    <property type="entry name" value="CID"/>
    <property type="match status" value="1"/>
</dbReference>
<feature type="compositionally biased region" description="Pro residues" evidence="3">
    <location>
        <begin position="847"/>
        <end position="862"/>
    </location>
</feature>
<feature type="region of interest" description="Disordered" evidence="3">
    <location>
        <begin position="646"/>
        <end position="711"/>
    </location>
</feature>
<feature type="region of interest" description="Disordered" evidence="3">
    <location>
        <begin position="288"/>
        <end position="316"/>
    </location>
</feature>
<feature type="compositionally biased region" description="Pro residues" evidence="3">
    <location>
        <begin position="677"/>
        <end position="699"/>
    </location>
</feature>
<dbReference type="InterPro" id="IPR006569">
    <property type="entry name" value="CID_dom"/>
</dbReference>
<evidence type="ECO:0000256" key="2">
    <source>
        <dbReference type="PROSITE-ProRule" id="PRU00176"/>
    </source>
</evidence>
<feature type="compositionally biased region" description="Low complexity" evidence="3">
    <location>
        <begin position="1320"/>
        <end position="1331"/>
    </location>
</feature>
<feature type="compositionally biased region" description="Pro residues" evidence="3">
    <location>
        <begin position="1093"/>
        <end position="1111"/>
    </location>
</feature>
<dbReference type="Gene3D" id="3.30.70.330">
    <property type="match status" value="1"/>
</dbReference>
<dbReference type="SUPFAM" id="SSF48464">
    <property type="entry name" value="ENTH/VHS domain"/>
    <property type="match status" value="1"/>
</dbReference>
<dbReference type="SMART" id="SM00582">
    <property type="entry name" value="RPR"/>
    <property type="match status" value="1"/>
</dbReference>
<evidence type="ECO:0000259" key="5">
    <source>
        <dbReference type="PROSITE" id="PS51391"/>
    </source>
</evidence>
<evidence type="ECO:0000259" key="4">
    <source>
        <dbReference type="PROSITE" id="PS50102"/>
    </source>
</evidence>
<feature type="compositionally biased region" description="Basic and acidic residues" evidence="3">
    <location>
        <begin position="992"/>
        <end position="1014"/>
    </location>
</feature>
<feature type="region of interest" description="Disordered" evidence="3">
    <location>
        <begin position="836"/>
        <end position="1427"/>
    </location>
</feature>
<feature type="compositionally biased region" description="Basic and acidic residues" evidence="3">
    <location>
        <begin position="1513"/>
        <end position="1556"/>
    </location>
</feature>
<dbReference type="InterPro" id="IPR051485">
    <property type="entry name" value="SR-CTD_assoc_factor"/>
</dbReference>
<dbReference type="InterPro" id="IPR000504">
    <property type="entry name" value="RRM_dom"/>
</dbReference>
<feature type="region of interest" description="Disordered" evidence="3">
    <location>
        <begin position="330"/>
        <end position="493"/>
    </location>
</feature>
<feature type="compositionally biased region" description="Basic and acidic residues" evidence="3">
    <location>
        <begin position="468"/>
        <end position="487"/>
    </location>
</feature>
<dbReference type="SMART" id="SM00360">
    <property type="entry name" value="RRM"/>
    <property type="match status" value="1"/>
</dbReference>
<dbReference type="FunFam" id="1.25.40.90:FF:000004">
    <property type="entry name" value="splicing factor, arginine/serine-rich 15"/>
    <property type="match status" value="1"/>
</dbReference>
<proteinExistence type="predicted"/>
<feature type="compositionally biased region" description="Basic residues" evidence="3">
    <location>
        <begin position="448"/>
        <end position="467"/>
    </location>
</feature>
<evidence type="ECO:0000313" key="6">
    <source>
        <dbReference type="EMBL" id="JAG47941.1"/>
    </source>
</evidence>
<feature type="compositionally biased region" description="Gly residues" evidence="3">
    <location>
        <begin position="1171"/>
        <end position="1186"/>
    </location>
</feature>
<feature type="compositionally biased region" description="Basic and acidic residues" evidence="3">
    <location>
        <begin position="1449"/>
        <end position="1459"/>
    </location>
</feature>
<name>A0A0K8S3T0_LYGHE</name>
<dbReference type="PROSITE" id="PS51391">
    <property type="entry name" value="CID"/>
    <property type="match status" value="1"/>
</dbReference>
<dbReference type="PROSITE" id="PS50102">
    <property type="entry name" value="RRM"/>
    <property type="match status" value="1"/>
</dbReference>
<keyword evidence="1 2" id="KW-0694">RNA-binding</keyword>
<feature type="region of interest" description="Disordered" evidence="3">
    <location>
        <begin position="243"/>
        <end position="265"/>
    </location>
</feature>